<evidence type="ECO:0000256" key="3">
    <source>
        <dbReference type="ARBA" id="ARBA00022603"/>
    </source>
</evidence>
<dbReference type="Proteomes" id="UP000283509">
    <property type="component" value="Unassembled WGS sequence"/>
</dbReference>
<dbReference type="PANTHER" id="PTHR44307:SF2">
    <property type="entry name" value="PHOSPHOETHANOLAMINE METHYLTRANSFERASE ISOFORM X1"/>
    <property type="match status" value="1"/>
</dbReference>
<comment type="pathway">
    <text evidence="2">Lipid metabolism.</text>
</comment>
<dbReference type="EMBL" id="QCYY01001015">
    <property type="protein sequence ID" value="ROT81127.1"/>
    <property type="molecule type" value="Genomic_DNA"/>
</dbReference>
<keyword evidence="11" id="KW-1185">Reference proteome</keyword>
<evidence type="ECO:0000256" key="6">
    <source>
        <dbReference type="ARBA" id="ARBA00047619"/>
    </source>
</evidence>
<comment type="catalytic activity">
    <reaction evidence="6">
        <text>N,N-dimethylethanolamine phosphate + S-adenosyl-L-methionine = phosphocholine + S-adenosyl-L-homocysteine + H(+)</text>
        <dbReference type="Rhea" id="RHEA:25325"/>
        <dbReference type="ChEBI" id="CHEBI:15378"/>
        <dbReference type="ChEBI" id="CHEBI:57856"/>
        <dbReference type="ChEBI" id="CHEBI:58641"/>
        <dbReference type="ChEBI" id="CHEBI:59789"/>
        <dbReference type="ChEBI" id="CHEBI:295975"/>
        <dbReference type="EC" id="2.1.1.103"/>
    </reaction>
    <physiologicalReaction direction="left-to-right" evidence="6">
        <dbReference type="Rhea" id="RHEA:25326"/>
    </physiologicalReaction>
</comment>
<dbReference type="PANTHER" id="PTHR44307">
    <property type="entry name" value="PHOSPHOETHANOLAMINE METHYLTRANSFERASE"/>
    <property type="match status" value="1"/>
</dbReference>
<dbReference type="EC" id="2.1.1.103" evidence="5"/>
<protein>
    <recommendedName>
        <fullName evidence="5">phosphoethanolamine N-methyltransferase</fullName>
        <ecNumber evidence="5">2.1.1.103</ecNumber>
    </recommendedName>
</protein>
<evidence type="ECO:0000256" key="4">
    <source>
        <dbReference type="ARBA" id="ARBA00022679"/>
    </source>
</evidence>
<dbReference type="OrthoDB" id="8300214at2759"/>
<evidence type="ECO:0000313" key="10">
    <source>
        <dbReference type="EMBL" id="ROT81127.1"/>
    </source>
</evidence>
<comment type="catalytic activity">
    <reaction evidence="8">
        <text>N-methylethanolamine phosphate + S-adenosyl-L-methionine = N,N-dimethylethanolamine phosphate + S-adenosyl-L-homocysteine + H(+)</text>
        <dbReference type="Rhea" id="RHEA:25321"/>
        <dbReference type="ChEBI" id="CHEBI:15378"/>
        <dbReference type="ChEBI" id="CHEBI:57781"/>
        <dbReference type="ChEBI" id="CHEBI:57856"/>
        <dbReference type="ChEBI" id="CHEBI:58641"/>
        <dbReference type="ChEBI" id="CHEBI:59789"/>
        <dbReference type="EC" id="2.1.1.103"/>
    </reaction>
    <physiologicalReaction direction="left-to-right" evidence="8">
        <dbReference type="Rhea" id="RHEA:25322"/>
    </physiologicalReaction>
</comment>
<evidence type="ECO:0000256" key="7">
    <source>
        <dbReference type="ARBA" id="ARBA00047622"/>
    </source>
</evidence>
<dbReference type="STRING" id="6689.A0A423TXG4"/>
<dbReference type="GO" id="GO:0032259">
    <property type="term" value="P:methylation"/>
    <property type="evidence" value="ECO:0007669"/>
    <property type="project" value="UniProtKB-KW"/>
</dbReference>
<comment type="caution">
    <text evidence="10">The sequence shown here is derived from an EMBL/GenBank/DDBJ whole genome shotgun (WGS) entry which is preliminary data.</text>
</comment>
<evidence type="ECO:0000259" key="9">
    <source>
        <dbReference type="Pfam" id="PF13649"/>
    </source>
</evidence>
<feature type="domain" description="Methyltransferase" evidence="9">
    <location>
        <begin position="190"/>
        <end position="270"/>
    </location>
</feature>
<name>A0A423TXG4_PENVA</name>
<dbReference type="SUPFAM" id="SSF53335">
    <property type="entry name" value="S-adenosyl-L-methionine-dependent methyltransferases"/>
    <property type="match status" value="2"/>
</dbReference>
<organism evidence="10 11">
    <name type="scientific">Penaeus vannamei</name>
    <name type="common">Whiteleg shrimp</name>
    <name type="synonym">Litopenaeus vannamei</name>
    <dbReference type="NCBI Taxonomy" id="6689"/>
    <lineage>
        <taxon>Eukaryota</taxon>
        <taxon>Metazoa</taxon>
        <taxon>Ecdysozoa</taxon>
        <taxon>Arthropoda</taxon>
        <taxon>Crustacea</taxon>
        <taxon>Multicrustacea</taxon>
        <taxon>Malacostraca</taxon>
        <taxon>Eumalacostraca</taxon>
        <taxon>Eucarida</taxon>
        <taxon>Decapoda</taxon>
        <taxon>Dendrobranchiata</taxon>
        <taxon>Penaeoidea</taxon>
        <taxon>Penaeidae</taxon>
        <taxon>Penaeus</taxon>
    </lineage>
</organism>
<gene>
    <name evidence="10" type="ORF">C7M84_000118</name>
</gene>
<dbReference type="GO" id="GO:0000234">
    <property type="term" value="F:phosphoethanolamine N-methyltransferase activity"/>
    <property type="evidence" value="ECO:0007669"/>
    <property type="project" value="UniProtKB-EC"/>
</dbReference>
<evidence type="ECO:0000256" key="1">
    <source>
        <dbReference type="ARBA" id="ARBA00004969"/>
    </source>
</evidence>
<dbReference type="CDD" id="cd02440">
    <property type="entry name" value="AdoMet_MTases"/>
    <property type="match status" value="1"/>
</dbReference>
<keyword evidence="4 10" id="KW-0808">Transferase</keyword>
<keyword evidence="3 10" id="KW-0489">Methyltransferase</keyword>
<dbReference type="InterPro" id="IPR029063">
    <property type="entry name" value="SAM-dependent_MTases_sf"/>
</dbReference>
<dbReference type="AlphaFoldDB" id="A0A423TXG4"/>
<evidence type="ECO:0000256" key="8">
    <source>
        <dbReference type="ARBA" id="ARBA00047841"/>
    </source>
</evidence>
<dbReference type="Pfam" id="PF13649">
    <property type="entry name" value="Methyltransf_25"/>
    <property type="match status" value="1"/>
</dbReference>
<accession>A0A423TXG4</accession>
<dbReference type="Gene3D" id="3.40.50.150">
    <property type="entry name" value="Vaccinia Virus protein VP39"/>
    <property type="match status" value="2"/>
</dbReference>
<evidence type="ECO:0000313" key="11">
    <source>
        <dbReference type="Proteomes" id="UP000283509"/>
    </source>
</evidence>
<reference evidence="10 11" key="1">
    <citation type="submission" date="2018-04" db="EMBL/GenBank/DDBJ databases">
        <authorList>
            <person name="Zhang X."/>
            <person name="Yuan J."/>
            <person name="Li F."/>
            <person name="Xiang J."/>
        </authorList>
    </citation>
    <scope>NUCLEOTIDE SEQUENCE [LARGE SCALE GENOMIC DNA]</scope>
    <source>
        <tissue evidence="10">Muscle</tissue>
    </source>
</reference>
<evidence type="ECO:0000256" key="5">
    <source>
        <dbReference type="ARBA" id="ARBA00035674"/>
    </source>
</evidence>
<sequence length="379" mass="42235">MSSAKRMMLSTQALSPAEPLRLLAEYSLTLLPFRCDTEVPRLAQEADHVTFVFPSKGGNSVEMNKSSDKVTYKCDDVTELSFPPSSFEMVVGAWVLSGLSDLQANDFLHRVLDWLVPEGHFVFREACGFHEGWRGYSATLGFQQEANLQLGTAPDSRLTDSRRGTAQIGRADIGGQEFCQRLGLQPGHKVLDVGCGTGGSPFFMSRLSSTMIDLAVELQTHLQRVHRKRVHFEVRDILNADFDGCIYDVIYSQNSIYHIAKKEELFAKLYVTVTDYCVKSTQPSEACADFAAKECSTLLTISAYERGLSKAGFSVESRDLADDFCSIHQKELDAFLSTREGFLEECSQLEFEETVAMGTNKITLVKTGQLTWASFFARK</sequence>
<dbReference type="InterPro" id="IPR041698">
    <property type="entry name" value="Methyltransf_25"/>
</dbReference>
<comment type="catalytic activity">
    <reaction evidence="7">
        <text>phosphoethanolamine + S-adenosyl-L-methionine = N-methylethanolamine phosphate + S-adenosyl-L-homocysteine + H(+)</text>
        <dbReference type="Rhea" id="RHEA:20365"/>
        <dbReference type="ChEBI" id="CHEBI:15378"/>
        <dbReference type="ChEBI" id="CHEBI:57781"/>
        <dbReference type="ChEBI" id="CHEBI:57856"/>
        <dbReference type="ChEBI" id="CHEBI:58190"/>
        <dbReference type="ChEBI" id="CHEBI:59789"/>
        <dbReference type="EC" id="2.1.1.103"/>
    </reaction>
    <physiologicalReaction direction="left-to-right" evidence="7">
        <dbReference type="Rhea" id="RHEA:20366"/>
    </physiologicalReaction>
</comment>
<reference evidence="10 11" key="2">
    <citation type="submission" date="2019-01" db="EMBL/GenBank/DDBJ databases">
        <title>The decoding of complex shrimp genome reveals the adaptation for benthos swimmer, frequently molting mechanism and breeding impact on genome.</title>
        <authorList>
            <person name="Sun Y."/>
            <person name="Gao Y."/>
            <person name="Yu Y."/>
        </authorList>
    </citation>
    <scope>NUCLEOTIDE SEQUENCE [LARGE SCALE GENOMIC DNA]</scope>
    <source>
        <tissue evidence="10">Muscle</tissue>
    </source>
</reference>
<evidence type="ECO:0000256" key="2">
    <source>
        <dbReference type="ARBA" id="ARBA00005189"/>
    </source>
</evidence>
<proteinExistence type="predicted"/>
<comment type="pathway">
    <text evidence="1">Phospholipid metabolism; phosphatidylcholine biosynthesis.</text>
</comment>